<gene>
    <name evidence="1" type="ORF">H8710_06370</name>
</gene>
<protein>
    <submittedName>
        <fullName evidence="1">Uncharacterized protein</fullName>
    </submittedName>
</protein>
<organism evidence="1 2">
    <name type="scientific">Fumia xinanensis</name>
    <dbReference type="NCBI Taxonomy" id="2763659"/>
    <lineage>
        <taxon>Bacteria</taxon>
        <taxon>Bacillati</taxon>
        <taxon>Bacillota</taxon>
        <taxon>Clostridia</taxon>
        <taxon>Eubacteriales</taxon>
        <taxon>Oscillospiraceae</taxon>
        <taxon>Fumia</taxon>
    </lineage>
</organism>
<sequence>MADQNYNPYGAATGANCFKEAVCINAGRIYDSCSDKDCLEDLRVYFTDVTQPVIDNAQSIKVRKVEILNVVMDVECVPFNKGFYSVDMTFYFLITMDTYATQICGTPVTVQGLSAFNKKVILYGSEGSVKDFSSVDACKFLNGEDCAIPSNCPTARVQVVDPIVLASKVCECPKPDCDCCGTATAIPETMNCVFNGTFVTGEAGRYVYVSIGMFSIVQLEREVQMMIPVYDYSIPDKECTASDTACDPCELFRKIKFPVNEFFPPRLAELDCDEDPNI</sequence>
<dbReference type="Proteomes" id="UP000610760">
    <property type="component" value="Unassembled WGS sequence"/>
</dbReference>
<keyword evidence="2" id="KW-1185">Reference proteome</keyword>
<proteinExistence type="predicted"/>
<dbReference type="EMBL" id="JACRSV010000001">
    <property type="protein sequence ID" value="MBC8559698.1"/>
    <property type="molecule type" value="Genomic_DNA"/>
</dbReference>
<accession>A0A926E520</accession>
<evidence type="ECO:0000313" key="1">
    <source>
        <dbReference type="EMBL" id="MBC8559698.1"/>
    </source>
</evidence>
<dbReference type="AlphaFoldDB" id="A0A926E520"/>
<name>A0A926E520_9FIRM</name>
<evidence type="ECO:0000313" key="2">
    <source>
        <dbReference type="Proteomes" id="UP000610760"/>
    </source>
</evidence>
<reference evidence="1" key="1">
    <citation type="submission" date="2020-08" db="EMBL/GenBank/DDBJ databases">
        <title>Genome public.</title>
        <authorList>
            <person name="Liu C."/>
            <person name="Sun Q."/>
        </authorList>
    </citation>
    <scope>NUCLEOTIDE SEQUENCE</scope>
    <source>
        <strain evidence="1">NSJ-33</strain>
    </source>
</reference>
<dbReference type="RefSeq" id="WP_249294615.1">
    <property type="nucleotide sequence ID" value="NZ_JACRSV010000001.1"/>
</dbReference>
<comment type="caution">
    <text evidence="1">The sequence shown here is derived from an EMBL/GenBank/DDBJ whole genome shotgun (WGS) entry which is preliminary data.</text>
</comment>